<gene>
    <name evidence="3" type="ORF">KDA_32710</name>
</gene>
<keyword evidence="2" id="KW-0472">Membrane</keyword>
<dbReference type="AlphaFoldDB" id="A0A402B8Y9"/>
<dbReference type="RefSeq" id="WP_126628075.1">
    <property type="nucleotide sequence ID" value="NZ_BIFT01000001.1"/>
</dbReference>
<dbReference type="EMBL" id="BIFT01000001">
    <property type="protein sequence ID" value="GCE27787.1"/>
    <property type="molecule type" value="Genomic_DNA"/>
</dbReference>
<feature type="transmembrane region" description="Helical" evidence="2">
    <location>
        <begin position="210"/>
        <end position="228"/>
    </location>
</feature>
<keyword evidence="2" id="KW-0812">Transmembrane</keyword>
<feature type="compositionally biased region" description="Polar residues" evidence="1">
    <location>
        <begin position="146"/>
        <end position="162"/>
    </location>
</feature>
<accession>A0A402B8Y9</accession>
<feature type="region of interest" description="Disordered" evidence="1">
    <location>
        <begin position="130"/>
        <end position="166"/>
    </location>
</feature>
<proteinExistence type="predicted"/>
<dbReference type="Proteomes" id="UP000287171">
    <property type="component" value="Unassembled WGS sequence"/>
</dbReference>
<name>A0A402B8Y9_9CHLR</name>
<evidence type="ECO:0000256" key="1">
    <source>
        <dbReference type="SAM" id="MobiDB-lite"/>
    </source>
</evidence>
<comment type="caution">
    <text evidence="3">The sequence shown here is derived from an EMBL/GenBank/DDBJ whole genome shotgun (WGS) entry which is preliminary data.</text>
</comment>
<dbReference type="OrthoDB" id="153754at2"/>
<keyword evidence="2" id="KW-1133">Transmembrane helix</keyword>
<organism evidence="3 4">
    <name type="scientific">Dictyobacter alpinus</name>
    <dbReference type="NCBI Taxonomy" id="2014873"/>
    <lineage>
        <taxon>Bacteria</taxon>
        <taxon>Bacillati</taxon>
        <taxon>Chloroflexota</taxon>
        <taxon>Ktedonobacteria</taxon>
        <taxon>Ktedonobacterales</taxon>
        <taxon>Dictyobacteraceae</taxon>
        <taxon>Dictyobacter</taxon>
    </lineage>
</organism>
<reference evidence="4" key="1">
    <citation type="submission" date="2018-12" db="EMBL/GenBank/DDBJ databases">
        <title>Tengunoibacter tsumagoiensis gen. nov., sp. nov., Dictyobacter kobayashii sp. nov., D. alpinus sp. nov., and D. joshuensis sp. nov. and description of Dictyobacteraceae fam. nov. within the order Ktedonobacterales isolated from Tengu-no-mugimeshi.</title>
        <authorList>
            <person name="Wang C.M."/>
            <person name="Zheng Y."/>
            <person name="Sakai Y."/>
            <person name="Toyoda A."/>
            <person name="Minakuchi Y."/>
            <person name="Abe K."/>
            <person name="Yokota A."/>
            <person name="Yabe S."/>
        </authorList>
    </citation>
    <scope>NUCLEOTIDE SEQUENCE [LARGE SCALE GENOMIC DNA]</scope>
    <source>
        <strain evidence="4">Uno16</strain>
    </source>
</reference>
<evidence type="ECO:0000256" key="2">
    <source>
        <dbReference type="SAM" id="Phobius"/>
    </source>
</evidence>
<sequence>MPNTTTTAENILNRLKGLRAQMQPGEEPVLALPAIWDGGQSSHSTPCDVIITNQRLLGFYYKSFPRERIFVDALNLADLRTVTWRDKNHEPVFREIQVKDDKRSIYIRTPRQKSESLYAALQAAVGTTYKTIPTPGETEPTIETTVDQPDSTSTGQLQSSAEESGPVFNREEVRRPFENTSLAAVLLMVGGIILEIISLSVLFTTHNTSVSTPLFIAGFVAVAGSFMARRSPK</sequence>
<evidence type="ECO:0000313" key="3">
    <source>
        <dbReference type="EMBL" id="GCE27787.1"/>
    </source>
</evidence>
<feature type="compositionally biased region" description="Low complexity" evidence="1">
    <location>
        <begin position="131"/>
        <end position="145"/>
    </location>
</feature>
<evidence type="ECO:0000313" key="4">
    <source>
        <dbReference type="Proteomes" id="UP000287171"/>
    </source>
</evidence>
<feature type="transmembrane region" description="Helical" evidence="2">
    <location>
        <begin position="182"/>
        <end position="204"/>
    </location>
</feature>
<protein>
    <submittedName>
        <fullName evidence="3">Uncharacterized protein</fullName>
    </submittedName>
</protein>
<keyword evidence="4" id="KW-1185">Reference proteome</keyword>